<dbReference type="AlphaFoldDB" id="A0A316M490"/>
<dbReference type="EMBL" id="QAMZ01000052">
    <property type="protein sequence ID" value="PWL52079.1"/>
    <property type="molecule type" value="Genomic_DNA"/>
</dbReference>
<organism evidence="1 2">
    <name type="scientific">Clostridium cadaveris</name>
    <dbReference type="NCBI Taxonomy" id="1529"/>
    <lineage>
        <taxon>Bacteria</taxon>
        <taxon>Bacillati</taxon>
        <taxon>Bacillota</taxon>
        <taxon>Clostridia</taxon>
        <taxon>Eubacteriales</taxon>
        <taxon>Clostridiaceae</taxon>
        <taxon>Clostridium</taxon>
    </lineage>
</organism>
<comment type="caution">
    <text evidence="1">The sequence shown here is derived from an EMBL/GenBank/DDBJ whole genome shotgun (WGS) entry which is preliminary data.</text>
</comment>
<sequence length="98" mass="11259">MNKEKIIDYLKDISLTLDFIIPNLDMCFNAMNCLLLGGNRTSLEPNEKEALEELFNIISNDLEKIYWIINDGDYKYGIDGIIEILKSLDKTEVNKIGN</sequence>
<accession>A0A316M490</accession>
<gene>
    <name evidence="1" type="ORF">DBY38_12220</name>
</gene>
<dbReference type="Proteomes" id="UP000246114">
    <property type="component" value="Unassembled WGS sequence"/>
</dbReference>
<reference evidence="1 2" key="1">
    <citation type="submission" date="2018-03" db="EMBL/GenBank/DDBJ databases">
        <title>The uncultured portion of the human microbiome is neutrally assembled.</title>
        <authorList>
            <person name="Jeraldo P."/>
            <person name="Boardman L."/>
            <person name="White B.A."/>
            <person name="Nelson H."/>
            <person name="Goldenfeld N."/>
            <person name="Chia N."/>
        </authorList>
    </citation>
    <scope>NUCLEOTIDE SEQUENCE [LARGE SCALE GENOMIC DNA]</scope>
    <source>
        <strain evidence="1">CIM:MAG 903</strain>
    </source>
</reference>
<protein>
    <submittedName>
        <fullName evidence="1">Uncharacterized protein</fullName>
    </submittedName>
</protein>
<proteinExistence type="predicted"/>
<name>A0A316M490_9CLOT</name>
<evidence type="ECO:0000313" key="2">
    <source>
        <dbReference type="Proteomes" id="UP000246114"/>
    </source>
</evidence>
<evidence type="ECO:0000313" key="1">
    <source>
        <dbReference type="EMBL" id="PWL52079.1"/>
    </source>
</evidence>